<accession>A0A1I1JMU3</accession>
<comment type="subcellular location">
    <subcellularLocation>
        <location evidence="3">Cell junction</location>
        <location evidence="3">Tight junction</location>
    </subcellularLocation>
    <subcellularLocation>
        <location evidence="1">Lateral cell membrane</location>
    </subcellularLocation>
    <subcellularLocation>
        <location evidence="2">Membrane</location>
        <topology evidence="2">Multi-pass membrane protein</topology>
    </subcellularLocation>
</comment>
<dbReference type="GO" id="GO:0005923">
    <property type="term" value="C:bicellular tight junction"/>
    <property type="evidence" value="ECO:0007669"/>
    <property type="project" value="UniProtKB-SubCell"/>
</dbReference>
<dbReference type="AlphaFoldDB" id="A0A1I1JMU3"/>
<evidence type="ECO:0000259" key="15">
    <source>
        <dbReference type="PROSITE" id="PS50042"/>
    </source>
</evidence>
<keyword evidence="12 14" id="KW-0472">Membrane</keyword>
<reference evidence="16 17" key="1">
    <citation type="submission" date="2016-10" db="EMBL/GenBank/DDBJ databases">
        <authorList>
            <person name="de Groot N.N."/>
        </authorList>
    </citation>
    <scope>NUCLEOTIDE SEQUENCE [LARGE SCALE GENOMIC DNA]</scope>
    <source>
        <strain evidence="16 17">DSM 18438</strain>
    </source>
</reference>
<keyword evidence="11 14" id="KW-1133">Transmembrane helix</keyword>
<dbReference type="GO" id="GO:0007155">
    <property type="term" value="P:cell adhesion"/>
    <property type="evidence" value="ECO:0007669"/>
    <property type="project" value="UniProtKB-KW"/>
</dbReference>
<dbReference type="InterPro" id="IPR055272">
    <property type="entry name" value="POPDC1-3_dom"/>
</dbReference>
<dbReference type="PROSITE" id="PS50042">
    <property type="entry name" value="CNMP_BINDING_3"/>
    <property type="match status" value="1"/>
</dbReference>
<keyword evidence="8 14" id="KW-0812">Transmembrane</keyword>
<evidence type="ECO:0000256" key="10">
    <source>
        <dbReference type="ARBA" id="ARBA00022949"/>
    </source>
</evidence>
<dbReference type="STRING" id="1122252.SAMN05660443_2868"/>
<dbReference type="InterPro" id="IPR018490">
    <property type="entry name" value="cNMP-bd_dom_sf"/>
</dbReference>
<dbReference type="CDD" id="cd00038">
    <property type="entry name" value="CAP_ED"/>
    <property type="match status" value="1"/>
</dbReference>
<evidence type="ECO:0000256" key="2">
    <source>
        <dbReference type="ARBA" id="ARBA00004141"/>
    </source>
</evidence>
<dbReference type="OrthoDB" id="6154918at2"/>
<keyword evidence="6" id="KW-0217">Developmental protein</keyword>
<evidence type="ECO:0000256" key="4">
    <source>
        <dbReference type="ARBA" id="ARBA00007146"/>
    </source>
</evidence>
<dbReference type="EMBL" id="FOLH01000008">
    <property type="protein sequence ID" value="SFC49864.1"/>
    <property type="molecule type" value="Genomic_DNA"/>
</dbReference>
<proteinExistence type="inferred from homology"/>
<evidence type="ECO:0000256" key="9">
    <source>
        <dbReference type="ARBA" id="ARBA00022889"/>
    </source>
</evidence>
<evidence type="ECO:0000313" key="17">
    <source>
        <dbReference type="Proteomes" id="UP000199058"/>
    </source>
</evidence>
<dbReference type="RefSeq" id="WP_091965079.1">
    <property type="nucleotide sequence ID" value="NZ_FOLH01000008.1"/>
</dbReference>
<name>A0A1I1JMU3_9GAMM</name>
<dbReference type="InterPro" id="IPR000595">
    <property type="entry name" value="cNMP-bd_dom"/>
</dbReference>
<evidence type="ECO:0000256" key="13">
    <source>
        <dbReference type="ARBA" id="ARBA00023180"/>
    </source>
</evidence>
<evidence type="ECO:0000256" key="7">
    <source>
        <dbReference type="ARBA" id="ARBA00022475"/>
    </source>
</evidence>
<feature type="transmembrane region" description="Helical" evidence="14">
    <location>
        <begin position="52"/>
        <end position="71"/>
    </location>
</feature>
<keyword evidence="5" id="KW-0796">Tight junction</keyword>
<evidence type="ECO:0000256" key="14">
    <source>
        <dbReference type="SAM" id="Phobius"/>
    </source>
</evidence>
<evidence type="ECO:0000256" key="5">
    <source>
        <dbReference type="ARBA" id="ARBA00022427"/>
    </source>
</evidence>
<evidence type="ECO:0000256" key="1">
    <source>
        <dbReference type="ARBA" id="ARBA00004124"/>
    </source>
</evidence>
<dbReference type="PANTHER" id="PTHR12101">
    <property type="entry name" value="POPEYE DOMAIN CONTAINING PROTEIN"/>
    <property type="match status" value="1"/>
</dbReference>
<keyword evidence="10" id="KW-0965">Cell junction</keyword>
<dbReference type="Gene3D" id="2.60.120.10">
    <property type="entry name" value="Jelly Rolls"/>
    <property type="match status" value="1"/>
</dbReference>
<feature type="domain" description="Cyclic nucleotide-binding" evidence="15">
    <location>
        <begin position="89"/>
        <end position="194"/>
    </location>
</feature>
<feature type="transmembrane region" description="Helical" evidence="14">
    <location>
        <begin position="6"/>
        <end position="21"/>
    </location>
</feature>
<dbReference type="InterPro" id="IPR014710">
    <property type="entry name" value="RmlC-like_jellyroll"/>
</dbReference>
<evidence type="ECO:0000256" key="3">
    <source>
        <dbReference type="ARBA" id="ARBA00004435"/>
    </source>
</evidence>
<protein>
    <submittedName>
        <fullName evidence="16">Cyclic nucleotide-binding domain-containing protein</fullName>
    </submittedName>
</protein>
<comment type="similarity">
    <text evidence="4">Belongs to the popeye family.</text>
</comment>
<gene>
    <name evidence="16" type="ORF">SAMN05660443_2868</name>
</gene>
<evidence type="ECO:0000256" key="8">
    <source>
        <dbReference type="ARBA" id="ARBA00022692"/>
    </source>
</evidence>
<dbReference type="Pfam" id="PF00027">
    <property type="entry name" value="cNMP_binding"/>
    <property type="match status" value="1"/>
</dbReference>
<sequence length="214" mass="23989">MLTPSLFYLANLLFCLAYMVRDMAWLRAITILAATSTLPYFYFQSAPLYSAIGWQTAFIIINAINLTILLLQRRPVKLDEQEQWLQSTTLRLLKPRKMLRLLRLAKTHEIPAGEPLIHQGQKLNALLLLLSGKLSVQVEGQPRATLKPGDFVGEMSFISGQLTSADVVADEPARYLEWPADALDRLYARDSEIKDALQGALGMDMASKLARQAT</sequence>
<dbReference type="GO" id="GO:0016328">
    <property type="term" value="C:lateral plasma membrane"/>
    <property type="evidence" value="ECO:0007669"/>
    <property type="project" value="UniProtKB-SubCell"/>
</dbReference>
<dbReference type="SMART" id="SM00100">
    <property type="entry name" value="cNMP"/>
    <property type="match status" value="1"/>
</dbReference>
<dbReference type="GO" id="GO:0030552">
    <property type="term" value="F:cAMP binding"/>
    <property type="evidence" value="ECO:0007669"/>
    <property type="project" value="TreeGrafter"/>
</dbReference>
<dbReference type="Proteomes" id="UP000199058">
    <property type="component" value="Unassembled WGS sequence"/>
</dbReference>
<keyword evidence="7" id="KW-1003">Cell membrane</keyword>
<dbReference type="InterPro" id="IPR006916">
    <property type="entry name" value="POPDC1-3"/>
</dbReference>
<evidence type="ECO:0000256" key="12">
    <source>
        <dbReference type="ARBA" id="ARBA00023136"/>
    </source>
</evidence>
<dbReference type="SUPFAM" id="SSF51206">
    <property type="entry name" value="cAMP-binding domain-like"/>
    <property type="match status" value="1"/>
</dbReference>
<evidence type="ECO:0000313" key="16">
    <source>
        <dbReference type="EMBL" id="SFC49864.1"/>
    </source>
</evidence>
<dbReference type="Pfam" id="PF04831">
    <property type="entry name" value="POPDC1-3"/>
    <property type="match status" value="1"/>
</dbReference>
<evidence type="ECO:0000256" key="11">
    <source>
        <dbReference type="ARBA" id="ARBA00022989"/>
    </source>
</evidence>
<keyword evidence="13" id="KW-0325">Glycoprotein</keyword>
<keyword evidence="9" id="KW-0130">Cell adhesion</keyword>
<dbReference type="PANTHER" id="PTHR12101:SF17">
    <property type="entry name" value="BLOOD VESSEL EPICARDIAL SUBSTANCE"/>
    <property type="match status" value="1"/>
</dbReference>
<evidence type="ECO:0000256" key="6">
    <source>
        <dbReference type="ARBA" id="ARBA00022473"/>
    </source>
</evidence>
<organism evidence="16 17">
    <name type="scientific">Marinospirillum celere</name>
    <dbReference type="NCBI Taxonomy" id="1122252"/>
    <lineage>
        <taxon>Bacteria</taxon>
        <taxon>Pseudomonadati</taxon>
        <taxon>Pseudomonadota</taxon>
        <taxon>Gammaproteobacteria</taxon>
        <taxon>Oceanospirillales</taxon>
        <taxon>Oceanospirillaceae</taxon>
        <taxon>Marinospirillum</taxon>
    </lineage>
</organism>
<keyword evidence="17" id="KW-1185">Reference proteome</keyword>